<reference evidence="9 10" key="1">
    <citation type="journal article" date="2016" name="Nat. Commun.">
        <title>Thousands of microbial genomes shed light on interconnected biogeochemical processes in an aquifer system.</title>
        <authorList>
            <person name="Anantharaman K."/>
            <person name="Brown C.T."/>
            <person name="Hug L.A."/>
            <person name="Sharon I."/>
            <person name="Castelle C.J."/>
            <person name="Probst A.J."/>
            <person name="Thomas B.C."/>
            <person name="Singh A."/>
            <person name="Wilkins M.J."/>
            <person name="Karaoz U."/>
            <person name="Brodie E.L."/>
            <person name="Williams K.H."/>
            <person name="Hubbard S.S."/>
            <person name="Banfield J.F."/>
        </authorList>
    </citation>
    <scope>NUCLEOTIDE SEQUENCE [LARGE SCALE GENOMIC DNA]</scope>
</reference>
<dbReference type="PANTHER" id="PTHR43371">
    <property type="entry name" value="VITAMIN B12-DEPENDENT RIBONUCLEOTIDE REDUCTASE"/>
    <property type="match status" value="1"/>
</dbReference>
<dbReference type="Gene3D" id="2.170.16.10">
    <property type="entry name" value="Hedgehog/Intein (Hint) domain"/>
    <property type="match status" value="2"/>
</dbReference>
<dbReference type="InterPro" id="IPR050862">
    <property type="entry name" value="RdRp_reductase_class-2"/>
</dbReference>
<dbReference type="CDD" id="cd00081">
    <property type="entry name" value="Hint"/>
    <property type="match status" value="1"/>
</dbReference>
<dbReference type="PANTHER" id="PTHR43371:SF1">
    <property type="entry name" value="RIBONUCLEOSIDE-DIPHOSPHATE REDUCTASE"/>
    <property type="match status" value="1"/>
</dbReference>
<dbReference type="NCBIfam" id="TIGR01445">
    <property type="entry name" value="intein_Nterm"/>
    <property type="match status" value="1"/>
</dbReference>
<keyword evidence="4 7" id="KW-0067">ATP-binding</keyword>
<dbReference type="Pfam" id="PF03477">
    <property type="entry name" value="ATP-cone"/>
    <property type="match status" value="1"/>
</dbReference>
<dbReference type="EMBL" id="MFMO01000017">
    <property type="protein sequence ID" value="OGG87899.1"/>
    <property type="molecule type" value="Genomic_DNA"/>
</dbReference>
<dbReference type="Pfam" id="PF17975">
    <property type="entry name" value="RNR_Alpha"/>
    <property type="match status" value="1"/>
</dbReference>
<proteinExistence type="predicted"/>
<protein>
    <recommendedName>
        <fullName evidence="8">ATP-cone domain-containing protein</fullName>
    </recommendedName>
</protein>
<sequence>MTPKTTTRQVAKDAAREQQIPRLGGSATNRVYKKYLPNIQKRSGAIVPFEFSKIVAAIEKSMKASNEGSFDEAVVVAHKVAGEMMRIARVYKNFLPTVEGCQDEVERQLMLSDYVATSKAYILFRAERAKQRREQGDVPEHVRKLSEESKKYFKNNPLGEFVYLRTYARWIESEQRRETWIETVDRYVNFMRENLGDKLTKKEYAELREAILNQEVMPSMRAMQFSGDPARKCNTCFYNCSFIAPVKLPDFAEIMYLSMQGCGVGYAVESQNIQQLPQIEKQTGEKLPTHVVADTKEGWCDALTLGLKMWYSGKDAEFDFSLIRPAGARLKTMGGKASGPEPLRSLLSFARERILRRQGRRLRNIDAHDIICKIGECVVAGGVRRTAMISLSDLDDVEIRDAKKGQFFLTDPYRSVANNSAVYETKPTNAELMDEWVALMKSGTGERGIFNRGGIPKTMPARRLAYLQKKHGKKNGDIGQIGTNPCITGDTLVYVADGRGNVPIKQLAEEGKDVPVFCLDKRGNIAVRTMRNPRLTGRNLDIYKVTLDDGSTIRTTGNHKFLLKSGEYKEVQELQHGDSLHVTTKYAAPVGPHPCSTKDYWWVNNGRFKSSYSEHRVIASHFFEQDIPKGWVVHHRDYDTQNNAPENLEIMTKEAHDAYHGELMRGDNNPMRRARIEWSEEKWSSYRFKHSENNKGVGNARFSGITHDELREHALALTKEIGRRFSTADWVAYAREHTLPQSFSKWRQDHLGGMIGFAKWAALTAGFEHVDEDPRLVKSYRKYTSEGYDCEIADGALVIHKRCEVCSSTFTTSISSREHSVCSQSCGNRRAWVNPEKREERLAGINAAHDEYRVSLREQQAKIYSDLQFRLGRVPMKKEWQKACKEADVSSEIARVSSPFRKYATLQEHASMYNHKVVSVKRCGVADVYNGTVDELHNFFVGGFISSTRNGKVKMVYLNNRNCGEILLQSHEFCNLSEVIARPHDTDKTLLRKIKLATLLGTYQSTLTKFNYISEQWKKNCEDERLLGVSITGQWDCPAVRNGKTLKKMRATSVKTNQKYSKRFGINPSMSITCVKPSGTVSQTFDCSSGIHPRHSQYYIRRIRISATDSLFKMVNDQGIPHNPEVGQTAGEANTYVLEFPVKAPTGSVFKDDVTAIQQLEYWKMVKMNFTEHNPSATISVGEEEWVAVVAWLYENWDIIGGLSFLPRSDHVYRLAPYEPINKKQYDELTKKFPQIDYSKLVMYERTDETEQAKELACAGGTCEII</sequence>
<keyword evidence="2" id="KW-0846">Cobalamin</keyword>
<dbReference type="Gene3D" id="3.20.70.20">
    <property type="match status" value="4"/>
</dbReference>
<dbReference type="SUPFAM" id="SSF54060">
    <property type="entry name" value="His-Me finger endonucleases"/>
    <property type="match status" value="1"/>
</dbReference>
<feature type="domain" description="ATP-cone" evidence="8">
    <location>
        <begin position="37"/>
        <end position="132"/>
    </location>
</feature>
<dbReference type="InterPro" id="IPR044925">
    <property type="entry name" value="His-Me_finger_sf"/>
</dbReference>
<dbReference type="Proteomes" id="UP000177968">
    <property type="component" value="Unassembled WGS sequence"/>
</dbReference>
<dbReference type="InterPro" id="IPR006141">
    <property type="entry name" value="Intein_N"/>
</dbReference>
<dbReference type="InterPro" id="IPR003587">
    <property type="entry name" value="Hint_dom_N"/>
</dbReference>
<dbReference type="PROSITE" id="PS51161">
    <property type="entry name" value="ATP_CONE"/>
    <property type="match status" value="1"/>
</dbReference>
<comment type="caution">
    <text evidence="9">The sequence shown here is derived from an EMBL/GenBank/DDBJ whole genome shotgun (WGS) entry which is preliminary data.</text>
</comment>
<dbReference type="SUPFAM" id="SSF51998">
    <property type="entry name" value="PFL-like glycyl radical enzymes"/>
    <property type="match status" value="2"/>
</dbReference>
<keyword evidence="6" id="KW-0170">Cobalt</keyword>
<dbReference type="Pfam" id="PF14890">
    <property type="entry name" value="Intein_splicing"/>
    <property type="match status" value="1"/>
</dbReference>
<evidence type="ECO:0000313" key="10">
    <source>
        <dbReference type="Proteomes" id="UP000177968"/>
    </source>
</evidence>
<dbReference type="InterPro" id="IPR003615">
    <property type="entry name" value="HNH_nuc"/>
</dbReference>
<dbReference type="SMART" id="SM00306">
    <property type="entry name" value="HintN"/>
    <property type="match status" value="1"/>
</dbReference>
<dbReference type="InterPro" id="IPR036844">
    <property type="entry name" value="Hint_dom_sf"/>
</dbReference>
<evidence type="ECO:0000256" key="2">
    <source>
        <dbReference type="ARBA" id="ARBA00022628"/>
    </source>
</evidence>
<dbReference type="AlphaFoldDB" id="A0A1F6FPW7"/>
<evidence type="ECO:0000256" key="4">
    <source>
        <dbReference type="ARBA" id="ARBA00022840"/>
    </source>
</evidence>
<evidence type="ECO:0000256" key="1">
    <source>
        <dbReference type="ARBA" id="ARBA00001922"/>
    </source>
</evidence>
<dbReference type="GO" id="GO:0005524">
    <property type="term" value="F:ATP binding"/>
    <property type="evidence" value="ECO:0007669"/>
    <property type="project" value="UniProtKB-UniRule"/>
</dbReference>
<name>A0A1F6FPW7_9BACT</name>
<evidence type="ECO:0000313" key="9">
    <source>
        <dbReference type="EMBL" id="OGG87899.1"/>
    </source>
</evidence>
<dbReference type="Pfam" id="PF13392">
    <property type="entry name" value="HNH_3"/>
    <property type="match status" value="1"/>
</dbReference>
<gene>
    <name evidence="9" type="ORF">A3H15_00050</name>
</gene>
<evidence type="ECO:0000256" key="5">
    <source>
        <dbReference type="ARBA" id="ARBA00023002"/>
    </source>
</evidence>
<dbReference type="GO" id="GO:0004748">
    <property type="term" value="F:ribonucleoside-diphosphate reductase activity, thioredoxin disulfide as acceptor"/>
    <property type="evidence" value="ECO:0007669"/>
    <property type="project" value="TreeGrafter"/>
</dbReference>
<evidence type="ECO:0000256" key="3">
    <source>
        <dbReference type="ARBA" id="ARBA00022741"/>
    </source>
</evidence>
<dbReference type="InterPro" id="IPR005144">
    <property type="entry name" value="ATP-cone_dom"/>
</dbReference>
<dbReference type="GO" id="GO:0031419">
    <property type="term" value="F:cobalamin binding"/>
    <property type="evidence" value="ECO:0007669"/>
    <property type="project" value="UniProtKB-KW"/>
</dbReference>
<dbReference type="InterPro" id="IPR040763">
    <property type="entry name" value="RNR_alpha_hel"/>
</dbReference>
<dbReference type="SUPFAM" id="SSF51294">
    <property type="entry name" value="Hedgehog/intein (Hint) domain"/>
    <property type="match status" value="1"/>
</dbReference>
<evidence type="ECO:0000259" key="8">
    <source>
        <dbReference type="PROSITE" id="PS51161"/>
    </source>
</evidence>
<dbReference type="PROSITE" id="PS50817">
    <property type="entry name" value="INTEIN_N_TER"/>
    <property type="match status" value="1"/>
</dbReference>
<keyword evidence="5" id="KW-0560">Oxidoreductase</keyword>
<evidence type="ECO:0000256" key="6">
    <source>
        <dbReference type="ARBA" id="ARBA00023285"/>
    </source>
</evidence>
<comment type="cofactor">
    <cofactor evidence="1">
        <name>adenosylcob(III)alamin</name>
        <dbReference type="ChEBI" id="CHEBI:18408"/>
    </cofactor>
</comment>
<keyword evidence="3 7" id="KW-0547">Nucleotide-binding</keyword>
<organism evidence="9 10">
    <name type="scientific">Candidatus Kaiserbacteria bacterium RIFCSPLOWO2_12_FULL_50_28</name>
    <dbReference type="NCBI Taxonomy" id="1798527"/>
    <lineage>
        <taxon>Bacteria</taxon>
        <taxon>Candidatus Kaiseribacteriota</taxon>
    </lineage>
</organism>
<dbReference type="GO" id="GO:0016539">
    <property type="term" value="P:intein-mediated protein splicing"/>
    <property type="evidence" value="ECO:0007669"/>
    <property type="project" value="InterPro"/>
</dbReference>
<evidence type="ECO:0000256" key="7">
    <source>
        <dbReference type="PROSITE-ProRule" id="PRU00492"/>
    </source>
</evidence>
<accession>A0A1F6FPW7</accession>